<evidence type="ECO:0000256" key="1">
    <source>
        <dbReference type="ARBA" id="ARBA00023015"/>
    </source>
</evidence>
<reference evidence="5 6" key="1">
    <citation type="submission" date="2019-03" db="EMBL/GenBank/DDBJ databases">
        <title>Genomic Encyclopedia of Type Strains, Phase IV (KMG-IV): sequencing the most valuable type-strain genomes for metagenomic binning, comparative biology and taxonomic classification.</title>
        <authorList>
            <person name="Goeker M."/>
        </authorList>
    </citation>
    <scope>NUCLEOTIDE SEQUENCE [LARGE SCALE GENOMIC DNA]</scope>
    <source>
        <strain evidence="5 6">LX-B</strain>
    </source>
</reference>
<dbReference type="GO" id="GO:0003700">
    <property type="term" value="F:DNA-binding transcription factor activity"/>
    <property type="evidence" value="ECO:0007669"/>
    <property type="project" value="InterPro"/>
</dbReference>
<dbReference type="OrthoDB" id="1853358at2"/>
<dbReference type="AlphaFoldDB" id="A0A4R1RK79"/>
<keyword evidence="6" id="KW-1185">Reference proteome</keyword>
<dbReference type="InterPro" id="IPR023187">
    <property type="entry name" value="Tscrpt_reg_MarR-type_CS"/>
</dbReference>
<protein>
    <submittedName>
        <fullName evidence="5">DNA-binding MarR family transcriptional regulator</fullName>
    </submittedName>
</protein>
<dbReference type="SUPFAM" id="SSF46785">
    <property type="entry name" value="Winged helix' DNA-binding domain"/>
    <property type="match status" value="1"/>
</dbReference>
<dbReference type="EMBL" id="SLUN01000015">
    <property type="protein sequence ID" value="TCL66588.1"/>
    <property type="molecule type" value="Genomic_DNA"/>
</dbReference>
<comment type="caution">
    <text evidence="5">The sequence shown here is derived from an EMBL/GenBank/DDBJ whole genome shotgun (WGS) entry which is preliminary data.</text>
</comment>
<feature type="domain" description="HTH marR-type" evidence="4">
    <location>
        <begin position="6"/>
        <end position="139"/>
    </location>
</feature>
<dbReference type="Proteomes" id="UP000295008">
    <property type="component" value="Unassembled WGS sequence"/>
</dbReference>
<organism evidence="5 6">
    <name type="scientific">Hydrogenispora ethanolica</name>
    <dbReference type="NCBI Taxonomy" id="1082276"/>
    <lineage>
        <taxon>Bacteria</taxon>
        <taxon>Bacillati</taxon>
        <taxon>Bacillota</taxon>
        <taxon>Hydrogenispora</taxon>
    </lineage>
</organism>
<evidence type="ECO:0000256" key="2">
    <source>
        <dbReference type="ARBA" id="ARBA00023125"/>
    </source>
</evidence>
<dbReference type="PROSITE" id="PS50995">
    <property type="entry name" value="HTH_MARR_2"/>
    <property type="match status" value="1"/>
</dbReference>
<dbReference type="GO" id="GO:0003677">
    <property type="term" value="F:DNA binding"/>
    <property type="evidence" value="ECO:0007669"/>
    <property type="project" value="UniProtKB-KW"/>
</dbReference>
<dbReference type="InterPro" id="IPR036390">
    <property type="entry name" value="WH_DNA-bd_sf"/>
</dbReference>
<dbReference type="RefSeq" id="WP_132014822.1">
    <property type="nucleotide sequence ID" value="NZ_SLUN01000015.1"/>
</dbReference>
<gene>
    <name evidence="5" type="ORF">EDC14_1015133</name>
</gene>
<dbReference type="InterPro" id="IPR036388">
    <property type="entry name" value="WH-like_DNA-bd_sf"/>
</dbReference>
<accession>A0A4R1RK79</accession>
<evidence type="ECO:0000313" key="5">
    <source>
        <dbReference type="EMBL" id="TCL66588.1"/>
    </source>
</evidence>
<keyword evidence="1" id="KW-0805">Transcription regulation</keyword>
<dbReference type="PRINTS" id="PR00598">
    <property type="entry name" value="HTHMARR"/>
</dbReference>
<dbReference type="Pfam" id="PF01047">
    <property type="entry name" value="MarR"/>
    <property type="match status" value="1"/>
</dbReference>
<keyword evidence="3" id="KW-0804">Transcription</keyword>
<name>A0A4R1RK79_HYDET</name>
<dbReference type="PANTHER" id="PTHR42756">
    <property type="entry name" value="TRANSCRIPTIONAL REGULATOR, MARR"/>
    <property type="match status" value="1"/>
</dbReference>
<evidence type="ECO:0000256" key="3">
    <source>
        <dbReference type="ARBA" id="ARBA00023163"/>
    </source>
</evidence>
<dbReference type="PANTHER" id="PTHR42756:SF1">
    <property type="entry name" value="TRANSCRIPTIONAL REPRESSOR OF EMRAB OPERON"/>
    <property type="match status" value="1"/>
</dbReference>
<evidence type="ECO:0000313" key="6">
    <source>
        <dbReference type="Proteomes" id="UP000295008"/>
    </source>
</evidence>
<dbReference type="InterPro" id="IPR000835">
    <property type="entry name" value="HTH_MarR-typ"/>
</dbReference>
<dbReference type="PROSITE" id="PS01117">
    <property type="entry name" value="HTH_MARR_1"/>
    <property type="match status" value="1"/>
</dbReference>
<keyword evidence="2 5" id="KW-0238">DNA-binding</keyword>
<dbReference type="SMART" id="SM00347">
    <property type="entry name" value="HTH_MARR"/>
    <property type="match status" value="1"/>
</dbReference>
<proteinExistence type="predicted"/>
<sequence length="151" mass="16798">MDNQTDAKIFRELVRRLERKLGLLDELEASCCGISFAQCHAMVEIGRAGSISLNDLADILTLDKSTMSRTINNLVANDLVSREIDPGDRRYVAIQLTESGQKAFQTIERGMAEFFANVYQSIPESKREQVLDSLEILLAALAENDCCKNLG</sequence>
<dbReference type="Gene3D" id="1.10.10.10">
    <property type="entry name" value="Winged helix-like DNA-binding domain superfamily/Winged helix DNA-binding domain"/>
    <property type="match status" value="1"/>
</dbReference>
<evidence type="ECO:0000259" key="4">
    <source>
        <dbReference type="PROSITE" id="PS50995"/>
    </source>
</evidence>